<dbReference type="GO" id="GO:0006351">
    <property type="term" value="P:DNA-templated transcription"/>
    <property type="evidence" value="ECO:0007669"/>
    <property type="project" value="InterPro"/>
</dbReference>
<dbReference type="GO" id="GO:0005634">
    <property type="term" value="C:nucleus"/>
    <property type="evidence" value="ECO:0007669"/>
    <property type="project" value="TreeGrafter"/>
</dbReference>
<sequence length="835" mass="91337">MEQIETQASDLRYLARAPVALSDLPSAYDDDMSQHRPQQHASSSSAEYGDNSALGGDEAVGGANKRKSVDQPGGAKQTRSKRNRIKCNGETPCQRCGNLNLACLYAPNCCSNSFKDSDDFRMIMAQLGRLQDEVGRLNQTVRALQSETRLPPPPPSEGVGVTPGAASGVTPGAASGVTPGAASGVTPGAASGVTPGAASSVAPSLPPSTVSGPSQDPPSSKGAFKGSTSAAYCLDVANATISRMGWPASDEADEPEALPVPTPLSVPPAPGGDPLLEYDEGEMIRLCQVHADELEILHPVISTQDIMTYVRSLTPYLDGLRQQRSSELINDDKTLQLKIILCCALIVENHGQSDKADRLYESMDAVINRKLMVEPADITSLPFLATAAGYRFLACDALLAWRAMGQVIRLCVELGIHQRRGLDEIQNDFDRRSALNSFWVAYILDRRWAFETGLPFTIHDDDIDPQLPMPDDAPYLVAMIKFSRLSAKVWRQVSHFGHVLARELRGEEIDRLDREIYAWYDSVPEDLKMRDWREIEGQEAAPVRASQRQQRLQIWTYLRSNQIRIWLYIPILHSATSIMSNPDQAQRVVDLAKDTIQFLTHLDKTASFYRKLYFHQFLASSIAAVFLACAHAPVRFASTCRAEFYMALDLVTDMSRKSVVSQRLWRAVRALKKIAPRIGLNPEDPQSTAALGMIGLARGHMDPAPVNSSSNHNNHNHNSNNSNDDNNAATYLNHHHHHHHHHHGGGGGGSDLPMPLTHPHGPPPSSSDKNANLGAEFSRIFETYVGMNGIMHVGGTGTDSSVANSHTDVSTPTSHSGAYFQPGDAIFYSFMREMM</sequence>
<feature type="region of interest" description="Disordered" evidence="5">
    <location>
        <begin position="25"/>
        <end position="82"/>
    </location>
</feature>
<dbReference type="InterPro" id="IPR001138">
    <property type="entry name" value="Zn2Cys6_DnaBD"/>
</dbReference>
<dbReference type="STRING" id="150374.A0A0M8N3G0"/>
<dbReference type="Proteomes" id="UP000053831">
    <property type="component" value="Unassembled WGS sequence"/>
</dbReference>
<evidence type="ECO:0000259" key="6">
    <source>
        <dbReference type="SMART" id="SM00906"/>
    </source>
</evidence>
<feature type="region of interest" description="Disordered" evidence="5">
    <location>
        <begin position="145"/>
        <end position="224"/>
    </location>
</feature>
<evidence type="ECO:0000256" key="5">
    <source>
        <dbReference type="SAM" id="MobiDB-lite"/>
    </source>
</evidence>
<feature type="region of interest" description="Disordered" evidence="5">
    <location>
        <begin position="247"/>
        <end position="268"/>
    </location>
</feature>
<dbReference type="Pfam" id="PF00172">
    <property type="entry name" value="Zn_clus"/>
    <property type="match status" value="1"/>
</dbReference>
<feature type="compositionally biased region" description="Pro residues" evidence="5">
    <location>
        <begin position="258"/>
        <end position="268"/>
    </location>
</feature>
<feature type="compositionally biased region" description="Basic residues" evidence="5">
    <location>
        <begin position="733"/>
        <end position="744"/>
    </location>
</feature>
<dbReference type="PANTHER" id="PTHR47424:SF5">
    <property type="entry name" value="ZN(II)2CYS6 TRANSCRIPTION FACTOR (EUROFUNG)"/>
    <property type="match status" value="1"/>
</dbReference>
<dbReference type="PANTHER" id="PTHR47424">
    <property type="entry name" value="REGULATORY PROTEIN GAL4"/>
    <property type="match status" value="1"/>
</dbReference>
<dbReference type="GO" id="GO:0008270">
    <property type="term" value="F:zinc ion binding"/>
    <property type="evidence" value="ECO:0007669"/>
    <property type="project" value="InterPro"/>
</dbReference>
<dbReference type="InterPro" id="IPR007219">
    <property type="entry name" value="XnlR_reg_dom"/>
</dbReference>
<dbReference type="InterPro" id="IPR036864">
    <property type="entry name" value="Zn2-C6_fun-type_DNA-bd_sf"/>
</dbReference>
<dbReference type="OrthoDB" id="3971593at2759"/>
<dbReference type="EMBL" id="LGSR01000019">
    <property type="protein sequence ID" value="KOS19824.1"/>
    <property type="molecule type" value="Genomic_DNA"/>
</dbReference>
<keyword evidence="8" id="KW-1185">Reference proteome</keyword>
<organism evidence="7 8">
    <name type="scientific">Escovopsis weberi</name>
    <dbReference type="NCBI Taxonomy" id="150374"/>
    <lineage>
        <taxon>Eukaryota</taxon>
        <taxon>Fungi</taxon>
        <taxon>Dikarya</taxon>
        <taxon>Ascomycota</taxon>
        <taxon>Pezizomycotina</taxon>
        <taxon>Sordariomycetes</taxon>
        <taxon>Hypocreomycetidae</taxon>
        <taxon>Hypocreales</taxon>
        <taxon>Hypocreaceae</taxon>
        <taxon>Escovopsis</taxon>
    </lineage>
</organism>
<keyword evidence="3" id="KW-0804">Transcription</keyword>
<evidence type="ECO:0000256" key="4">
    <source>
        <dbReference type="ARBA" id="ARBA00023242"/>
    </source>
</evidence>
<comment type="caution">
    <text evidence="7">The sequence shown here is derived from an EMBL/GenBank/DDBJ whole genome shotgun (WGS) entry which is preliminary data.</text>
</comment>
<accession>A0A0M8N3G0</accession>
<feature type="domain" description="Xylanolytic transcriptional activator regulatory" evidence="6">
    <location>
        <begin position="400"/>
        <end position="474"/>
    </location>
</feature>
<name>A0A0M8N3G0_ESCWE</name>
<dbReference type="AlphaFoldDB" id="A0A0M8N3G0"/>
<feature type="compositionally biased region" description="Low complexity" evidence="5">
    <location>
        <begin position="707"/>
        <end position="727"/>
    </location>
</feature>
<feature type="compositionally biased region" description="Low complexity" evidence="5">
    <location>
        <begin position="197"/>
        <end position="211"/>
    </location>
</feature>
<feature type="compositionally biased region" description="Polar residues" evidence="5">
    <location>
        <begin position="35"/>
        <end position="46"/>
    </location>
</feature>
<gene>
    <name evidence="7" type="ORF">ESCO_005565</name>
</gene>
<dbReference type="Gene3D" id="4.10.240.10">
    <property type="entry name" value="Zn(2)-C6 fungal-type DNA-binding domain"/>
    <property type="match status" value="1"/>
</dbReference>
<dbReference type="GO" id="GO:0000981">
    <property type="term" value="F:DNA-binding transcription factor activity, RNA polymerase II-specific"/>
    <property type="evidence" value="ECO:0007669"/>
    <property type="project" value="InterPro"/>
</dbReference>
<dbReference type="Pfam" id="PF04082">
    <property type="entry name" value="Fungal_trans"/>
    <property type="match status" value="1"/>
</dbReference>
<evidence type="ECO:0000313" key="7">
    <source>
        <dbReference type="EMBL" id="KOS19824.1"/>
    </source>
</evidence>
<evidence type="ECO:0000256" key="1">
    <source>
        <dbReference type="ARBA" id="ARBA00022723"/>
    </source>
</evidence>
<dbReference type="SMART" id="SM00906">
    <property type="entry name" value="Fungal_trans"/>
    <property type="match status" value="1"/>
</dbReference>
<dbReference type="GO" id="GO:0000978">
    <property type="term" value="F:RNA polymerase II cis-regulatory region sequence-specific DNA binding"/>
    <property type="evidence" value="ECO:0007669"/>
    <property type="project" value="TreeGrafter"/>
</dbReference>
<keyword evidence="1" id="KW-0479">Metal-binding</keyword>
<protein>
    <submittedName>
        <fullName evidence="7">Putative transcriptional regulatory protein</fullName>
    </submittedName>
</protein>
<keyword evidence="2" id="KW-0805">Transcription regulation</keyword>
<evidence type="ECO:0000256" key="2">
    <source>
        <dbReference type="ARBA" id="ARBA00023015"/>
    </source>
</evidence>
<dbReference type="InterPro" id="IPR051127">
    <property type="entry name" value="Fungal_SecMet_Regulators"/>
</dbReference>
<dbReference type="CDD" id="cd12148">
    <property type="entry name" value="fungal_TF_MHR"/>
    <property type="match status" value="1"/>
</dbReference>
<dbReference type="GO" id="GO:0000435">
    <property type="term" value="P:positive regulation of transcription from RNA polymerase II promoter by galactose"/>
    <property type="evidence" value="ECO:0007669"/>
    <property type="project" value="TreeGrafter"/>
</dbReference>
<reference evidence="7 8" key="1">
    <citation type="submission" date="2015-07" db="EMBL/GenBank/DDBJ databases">
        <title>The genome of the fungus Escovopsis weberi, a specialized disease agent of ant agriculture.</title>
        <authorList>
            <person name="de Man T.J."/>
            <person name="Stajich J.E."/>
            <person name="Kubicek C.P."/>
            <person name="Chenthamara K."/>
            <person name="Atanasova L."/>
            <person name="Druzhinina I.S."/>
            <person name="Birnbaum S."/>
            <person name="Barribeau S.M."/>
            <person name="Teiling C."/>
            <person name="Suen G."/>
            <person name="Currie C."/>
            <person name="Gerardo N.M."/>
        </authorList>
    </citation>
    <scope>NUCLEOTIDE SEQUENCE [LARGE SCALE GENOMIC DNA]</scope>
</reference>
<keyword evidence="4" id="KW-0539">Nucleus</keyword>
<evidence type="ECO:0000256" key="3">
    <source>
        <dbReference type="ARBA" id="ARBA00023163"/>
    </source>
</evidence>
<evidence type="ECO:0000313" key="8">
    <source>
        <dbReference type="Proteomes" id="UP000053831"/>
    </source>
</evidence>
<feature type="region of interest" description="Disordered" evidence="5">
    <location>
        <begin position="701"/>
        <end position="771"/>
    </location>
</feature>
<proteinExistence type="predicted"/>